<dbReference type="InterPro" id="IPR019734">
    <property type="entry name" value="TPR_rpt"/>
</dbReference>
<evidence type="ECO:0000256" key="6">
    <source>
        <dbReference type="ARBA" id="ARBA00022737"/>
    </source>
</evidence>
<organism evidence="12 13">
    <name type="scientific">Petrolisthes cinctipes</name>
    <name type="common">Flat porcelain crab</name>
    <dbReference type="NCBI Taxonomy" id="88211"/>
    <lineage>
        <taxon>Eukaryota</taxon>
        <taxon>Metazoa</taxon>
        <taxon>Ecdysozoa</taxon>
        <taxon>Arthropoda</taxon>
        <taxon>Crustacea</taxon>
        <taxon>Multicrustacea</taxon>
        <taxon>Malacostraca</taxon>
        <taxon>Eumalacostraca</taxon>
        <taxon>Eucarida</taxon>
        <taxon>Decapoda</taxon>
        <taxon>Pleocyemata</taxon>
        <taxon>Anomura</taxon>
        <taxon>Galatheoidea</taxon>
        <taxon>Porcellanidae</taxon>
        <taxon>Petrolisthes</taxon>
    </lineage>
</organism>
<dbReference type="AlphaFoldDB" id="A0AAE1K5G0"/>
<dbReference type="GO" id="GO:0005737">
    <property type="term" value="C:cytoplasm"/>
    <property type="evidence" value="ECO:0007669"/>
    <property type="project" value="UniProtKB-SubCell"/>
</dbReference>
<comment type="catalytic activity">
    <reaction evidence="1">
        <text>[protein]-peptidylproline (omega=180) = [protein]-peptidylproline (omega=0)</text>
        <dbReference type="Rhea" id="RHEA:16237"/>
        <dbReference type="Rhea" id="RHEA-COMP:10747"/>
        <dbReference type="Rhea" id="RHEA-COMP:10748"/>
        <dbReference type="ChEBI" id="CHEBI:83833"/>
        <dbReference type="ChEBI" id="CHEBI:83834"/>
        <dbReference type="EC" id="5.2.1.8"/>
    </reaction>
</comment>
<protein>
    <recommendedName>
        <fullName evidence="3">peptidylprolyl isomerase</fullName>
        <ecNumber evidence="3">5.2.1.8</ecNumber>
    </recommendedName>
    <alternativeName>
        <fullName evidence="10">Rotamase</fullName>
    </alternativeName>
</protein>
<evidence type="ECO:0000256" key="2">
    <source>
        <dbReference type="ARBA" id="ARBA00004496"/>
    </source>
</evidence>
<evidence type="ECO:0000256" key="4">
    <source>
        <dbReference type="ARBA" id="ARBA00022490"/>
    </source>
</evidence>
<dbReference type="PROSITE" id="PS50005">
    <property type="entry name" value="TPR"/>
    <property type="match status" value="1"/>
</dbReference>
<dbReference type="EMBL" id="JAWQEG010004066">
    <property type="protein sequence ID" value="KAK3863170.1"/>
    <property type="molecule type" value="Genomic_DNA"/>
</dbReference>
<evidence type="ECO:0000256" key="1">
    <source>
        <dbReference type="ARBA" id="ARBA00000971"/>
    </source>
</evidence>
<name>A0AAE1K5G0_PETCI</name>
<evidence type="ECO:0000256" key="9">
    <source>
        <dbReference type="ARBA" id="ARBA00023235"/>
    </source>
</evidence>
<evidence type="ECO:0000256" key="8">
    <source>
        <dbReference type="ARBA" id="ARBA00023110"/>
    </source>
</evidence>
<evidence type="ECO:0000256" key="7">
    <source>
        <dbReference type="ARBA" id="ARBA00022803"/>
    </source>
</evidence>
<evidence type="ECO:0000256" key="10">
    <source>
        <dbReference type="ARBA" id="ARBA00029569"/>
    </source>
</evidence>
<dbReference type="InterPro" id="IPR013105">
    <property type="entry name" value="TPR_2"/>
</dbReference>
<dbReference type="GO" id="GO:0003755">
    <property type="term" value="F:peptidyl-prolyl cis-trans isomerase activity"/>
    <property type="evidence" value="ECO:0007669"/>
    <property type="project" value="UniProtKB-EC"/>
</dbReference>
<gene>
    <name evidence="12" type="ORF">Pcinc_031022</name>
</gene>
<dbReference type="PANTHER" id="PTHR46512:SF9">
    <property type="entry name" value="PEPTIDYLPROLYL ISOMERASE"/>
    <property type="match status" value="1"/>
</dbReference>
<comment type="subcellular location">
    <subcellularLocation>
        <location evidence="2">Cytoplasm</location>
    </subcellularLocation>
</comment>
<evidence type="ECO:0000313" key="12">
    <source>
        <dbReference type="EMBL" id="KAK3863170.1"/>
    </source>
</evidence>
<dbReference type="PANTHER" id="PTHR46512">
    <property type="entry name" value="PEPTIDYLPROLYL ISOMERASE"/>
    <property type="match status" value="1"/>
</dbReference>
<dbReference type="SMART" id="SM00028">
    <property type="entry name" value="TPR"/>
    <property type="match status" value="3"/>
</dbReference>
<keyword evidence="9" id="KW-0413">Isomerase</keyword>
<keyword evidence="13" id="KW-1185">Reference proteome</keyword>
<evidence type="ECO:0000313" key="13">
    <source>
        <dbReference type="Proteomes" id="UP001286313"/>
    </source>
</evidence>
<dbReference type="Pfam" id="PF07719">
    <property type="entry name" value="TPR_2"/>
    <property type="match status" value="1"/>
</dbReference>
<keyword evidence="5" id="KW-0597">Phosphoprotein</keyword>
<evidence type="ECO:0000256" key="5">
    <source>
        <dbReference type="ARBA" id="ARBA00022553"/>
    </source>
</evidence>
<dbReference type="InterPro" id="IPR011990">
    <property type="entry name" value="TPR-like_helical_dom_sf"/>
</dbReference>
<dbReference type="Gene3D" id="1.25.40.10">
    <property type="entry name" value="Tetratricopeptide repeat domain"/>
    <property type="match status" value="1"/>
</dbReference>
<feature type="repeat" description="TPR" evidence="11">
    <location>
        <begin position="189"/>
        <end position="222"/>
    </location>
</feature>
<comment type="caution">
    <text evidence="12">The sequence shown here is derived from an EMBL/GenBank/DDBJ whole genome shotgun (WGS) entry which is preliminary data.</text>
</comment>
<proteinExistence type="predicted"/>
<dbReference type="SUPFAM" id="SSF48452">
    <property type="entry name" value="TPR-like"/>
    <property type="match status" value="1"/>
</dbReference>
<evidence type="ECO:0000256" key="11">
    <source>
        <dbReference type="PROSITE-ProRule" id="PRU00339"/>
    </source>
</evidence>
<keyword evidence="8" id="KW-0697">Rotamase</keyword>
<keyword evidence="6" id="KW-0677">Repeat</keyword>
<keyword evidence="7 11" id="KW-0802">TPR repeat</keyword>
<dbReference type="InterPro" id="IPR050754">
    <property type="entry name" value="FKBP4/5/8-like"/>
</dbReference>
<reference evidence="12" key="1">
    <citation type="submission" date="2023-10" db="EMBL/GenBank/DDBJ databases">
        <title>Genome assemblies of two species of porcelain crab, Petrolisthes cinctipes and Petrolisthes manimaculis (Anomura: Porcellanidae).</title>
        <authorList>
            <person name="Angst P."/>
        </authorList>
    </citation>
    <scope>NUCLEOTIDE SEQUENCE</scope>
    <source>
        <strain evidence="12">PB745_01</strain>
        <tissue evidence="12">Gill</tissue>
    </source>
</reference>
<evidence type="ECO:0000256" key="3">
    <source>
        <dbReference type="ARBA" id="ARBA00013194"/>
    </source>
</evidence>
<accession>A0AAE1K5G0</accession>
<dbReference type="Proteomes" id="UP001286313">
    <property type="component" value="Unassembled WGS sequence"/>
</dbReference>
<keyword evidence="4" id="KW-0963">Cytoplasm</keyword>
<sequence length="257" mass="29129">MSELNNDNNKRRLTSGKGSVEDWLKVDEEGFIINCFGWIQAVVTILRSSWDRLSYITIGAIRLCKGLAMAGHAPPAAEQLIRQKLTKARELKEKGNEHFKQQQVKKAIQSYHSGLMYVKGIDQDLNPNKILGKCQDAPSLPQDVKEEVTDMSAHLHNNLAACLLKQEPVRYERVVSCCEHVTELRPQNIKGWYRLGLAHYHLRDYDKASDALKKANTLAGGQDMAVKKLLLSVDQELKKENKKFSDMFKNSLLVKPT</sequence>
<dbReference type="EC" id="5.2.1.8" evidence="3"/>